<protein>
    <submittedName>
        <fullName evidence="1">Uncharacterized protein</fullName>
    </submittedName>
</protein>
<dbReference type="Proteomes" id="UP001163324">
    <property type="component" value="Chromosome 6"/>
</dbReference>
<name>A0ACC0UX68_9HYPO</name>
<proteinExistence type="predicted"/>
<evidence type="ECO:0000313" key="2">
    <source>
        <dbReference type="Proteomes" id="UP001163324"/>
    </source>
</evidence>
<dbReference type="EMBL" id="CM047945">
    <property type="protein sequence ID" value="KAI9898108.1"/>
    <property type="molecule type" value="Genomic_DNA"/>
</dbReference>
<sequence>MKFFEIFAAMLIAPLAALAAPKCTPGKVYCGKVLLDAGDYTEAQLANLIEKDVGNGSVPAVDVALFTCLEAGNEIEYEGSFCLCECVGSDNPDEVCSLEI</sequence>
<accession>A0ACC0UX68</accession>
<evidence type="ECO:0000313" key="1">
    <source>
        <dbReference type="EMBL" id="KAI9898108.1"/>
    </source>
</evidence>
<keyword evidence="2" id="KW-1185">Reference proteome</keyword>
<reference evidence="1" key="1">
    <citation type="submission" date="2022-10" db="EMBL/GenBank/DDBJ databases">
        <title>Complete Genome of Trichothecium roseum strain YXFP-22015, a Plant Pathogen Isolated from Citrus.</title>
        <authorList>
            <person name="Wang Y."/>
            <person name="Zhu L."/>
        </authorList>
    </citation>
    <scope>NUCLEOTIDE SEQUENCE</scope>
    <source>
        <strain evidence="1">YXFP-22015</strain>
    </source>
</reference>
<comment type="caution">
    <text evidence="1">The sequence shown here is derived from an EMBL/GenBank/DDBJ whole genome shotgun (WGS) entry which is preliminary data.</text>
</comment>
<gene>
    <name evidence="1" type="ORF">N3K66_006468</name>
</gene>
<organism evidence="1 2">
    <name type="scientific">Trichothecium roseum</name>
    <dbReference type="NCBI Taxonomy" id="47278"/>
    <lineage>
        <taxon>Eukaryota</taxon>
        <taxon>Fungi</taxon>
        <taxon>Dikarya</taxon>
        <taxon>Ascomycota</taxon>
        <taxon>Pezizomycotina</taxon>
        <taxon>Sordariomycetes</taxon>
        <taxon>Hypocreomycetidae</taxon>
        <taxon>Hypocreales</taxon>
        <taxon>Hypocreales incertae sedis</taxon>
        <taxon>Trichothecium</taxon>
    </lineage>
</organism>